<gene>
    <name evidence="1" type="ORF">BDD41_3140</name>
</gene>
<protein>
    <recommendedName>
        <fullName evidence="3">N-acetyltransferase</fullName>
    </recommendedName>
</protein>
<proteinExistence type="predicted"/>
<organism evidence="1 2">
    <name type="scientific">Paracoccus versutus</name>
    <name type="common">Thiobacillus versutus</name>
    <dbReference type="NCBI Taxonomy" id="34007"/>
    <lineage>
        <taxon>Bacteria</taxon>
        <taxon>Pseudomonadati</taxon>
        <taxon>Pseudomonadota</taxon>
        <taxon>Alphaproteobacteria</taxon>
        <taxon>Rhodobacterales</taxon>
        <taxon>Paracoccaceae</taxon>
        <taxon>Paracoccus</taxon>
    </lineage>
</organism>
<dbReference type="RefSeq" id="WP_116222326.1">
    <property type="nucleotide sequence ID" value="NZ_CP038197.1"/>
</dbReference>
<dbReference type="Proteomes" id="UP000256941">
    <property type="component" value="Unassembled WGS sequence"/>
</dbReference>
<comment type="caution">
    <text evidence="1">The sequence shown here is derived from an EMBL/GenBank/DDBJ whole genome shotgun (WGS) entry which is preliminary data.</text>
</comment>
<evidence type="ECO:0000313" key="1">
    <source>
        <dbReference type="EMBL" id="REF70408.1"/>
    </source>
</evidence>
<evidence type="ECO:0008006" key="3">
    <source>
        <dbReference type="Google" id="ProtNLM"/>
    </source>
</evidence>
<sequence length="155" mass="17546">MAVTVAPVTADVIDALLPRLRPIDRLELDCMGTGDARADLLRLVAGSRRSRAAYMDGDLVCIFGVKAATAMSDTGFPWALTTRAVDLPQVRREFVAGSRVGVEWLGQDFRRLWNLVAEENLVARRWLRWIGFRFDAEKTVVLQGHRFLHFEMEMI</sequence>
<dbReference type="EMBL" id="QTUJ01000002">
    <property type="protein sequence ID" value="REF70408.1"/>
    <property type="molecule type" value="Genomic_DNA"/>
</dbReference>
<evidence type="ECO:0000313" key="2">
    <source>
        <dbReference type="Proteomes" id="UP000256941"/>
    </source>
</evidence>
<reference evidence="1 2" key="1">
    <citation type="submission" date="2018-08" db="EMBL/GenBank/DDBJ databases">
        <title>Genomic Encyclopedia of Archaeal and Bacterial Type Strains, Phase II (KMG-II): from individual species to whole genera.</title>
        <authorList>
            <person name="Goeker M."/>
        </authorList>
    </citation>
    <scope>NUCLEOTIDE SEQUENCE [LARGE SCALE GENOMIC DNA]</scope>
    <source>
        <strain evidence="1 2">DSM 17099</strain>
    </source>
</reference>
<name>A0A3D9XL93_PARVE</name>
<accession>A0A3D9XL93</accession>
<dbReference type="AlphaFoldDB" id="A0A3D9XL93"/>